<proteinExistence type="predicted"/>
<name>A0A2N5VL82_9BASI</name>
<evidence type="ECO:0000313" key="2">
    <source>
        <dbReference type="EMBL" id="PLW50727.1"/>
    </source>
</evidence>
<protein>
    <submittedName>
        <fullName evidence="2">Uncharacterized protein</fullName>
    </submittedName>
</protein>
<gene>
    <name evidence="2" type="ORF">PCASD_00640</name>
</gene>
<accession>A0A2N5VL82</accession>
<dbReference type="Proteomes" id="UP000235392">
    <property type="component" value="Unassembled WGS sequence"/>
</dbReference>
<dbReference type="AlphaFoldDB" id="A0A2N5VL82"/>
<dbReference type="EMBL" id="PGCI01000009">
    <property type="protein sequence ID" value="PLW50727.1"/>
    <property type="molecule type" value="Genomic_DNA"/>
</dbReference>
<evidence type="ECO:0000256" key="1">
    <source>
        <dbReference type="SAM" id="MobiDB-lite"/>
    </source>
</evidence>
<feature type="region of interest" description="Disordered" evidence="1">
    <location>
        <begin position="198"/>
        <end position="249"/>
    </location>
</feature>
<organism evidence="2 3">
    <name type="scientific">Puccinia coronata f. sp. avenae</name>
    <dbReference type="NCBI Taxonomy" id="200324"/>
    <lineage>
        <taxon>Eukaryota</taxon>
        <taxon>Fungi</taxon>
        <taxon>Dikarya</taxon>
        <taxon>Basidiomycota</taxon>
        <taxon>Pucciniomycotina</taxon>
        <taxon>Pucciniomycetes</taxon>
        <taxon>Pucciniales</taxon>
        <taxon>Pucciniaceae</taxon>
        <taxon>Puccinia</taxon>
    </lineage>
</organism>
<evidence type="ECO:0000313" key="3">
    <source>
        <dbReference type="Proteomes" id="UP000235392"/>
    </source>
</evidence>
<sequence length="249" mass="28489">MLLGDPPIHAENLHRWKRVTESYRDLSLDDQGKIRTWLHCISYPYHKHPKEVTSRTNHIWSLSQSIREPSKIWWKRSLFEATVGHQRQLIDLVDLGDVLGFSYRNEKFEINEENLHNVANRLAEILTTRVDEEGTEHIRTSALPIKFLMDYTDEDGISMYTSRMARVMKLLLKISAGKQKTSIGKSWKNCICSLVSSPPQPEPNLTTSPSNRRAWAGAKRPRREAAASEGGWEDASHPGPSGPRSHREA</sequence>
<reference evidence="2 3" key="1">
    <citation type="submission" date="2017-11" db="EMBL/GenBank/DDBJ databases">
        <title>De novo assembly and phasing of dikaryotic genomes from two isolates of Puccinia coronata f. sp. avenae, the causal agent of oat crown rust.</title>
        <authorList>
            <person name="Miller M.E."/>
            <person name="Zhang Y."/>
            <person name="Omidvar V."/>
            <person name="Sperschneider J."/>
            <person name="Schwessinger B."/>
            <person name="Raley C."/>
            <person name="Palmer J.M."/>
            <person name="Garnica D."/>
            <person name="Upadhyaya N."/>
            <person name="Rathjen J."/>
            <person name="Taylor J.M."/>
            <person name="Park R.F."/>
            <person name="Dodds P.N."/>
            <person name="Hirsch C.D."/>
            <person name="Kianian S.F."/>
            <person name="Figueroa M."/>
        </authorList>
    </citation>
    <scope>NUCLEOTIDE SEQUENCE [LARGE SCALE GENOMIC DNA]</scope>
    <source>
        <strain evidence="2">12SD80</strain>
    </source>
</reference>
<comment type="caution">
    <text evidence="2">The sequence shown here is derived from an EMBL/GenBank/DDBJ whole genome shotgun (WGS) entry which is preliminary data.</text>
</comment>